<sequence>MAVRERKSPLVLPTAIFCFSSPLNLYSARSDFTGFINAALMA</sequence>
<dbReference type="Proteomes" id="UP000541352">
    <property type="component" value="Unassembled WGS sequence"/>
</dbReference>
<dbReference type="EMBL" id="JACIBY010000006">
    <property type="protein sequence ID" value="MBB3839450.1"/>
    <property type="molecule type" value="Genomic_DNA"/>
</dbReference>
<reference evidence="1 2" key="1">
    <citation type="submission" date="2020-08" db="EMBL/GenBank/DDBJ databases">
        <title>Genomic Encyclopedia of Type Strains, Phase IV (KMG-IV): sequencing the most valuable type-strain genomes for metagenomic binning, comparative biology and taxonomic classification.</title>
        <authorList>
            <person name="Goeker M."/>
        </authorList>
    </citation>
    <scope>NUCLEOTIDE SEQUENCE [LARGE SCALE GENOMIC DNA]</scope>
    <source>
        <strain evidence="1 2">DSM 17976</strain>
    </source>
</reference>
<gene>
    <name evidence="1" type="ORF">FHS57_003456</name>
</gene>
<dbReference type="AlphaFoldDB" id="A0A7W5ZLL5"/>
<evidence type="ECO:0000313" key="1">
    <source>
        <dbReference type="EMBL" id="MBB3839450.1"/>
    </source>
</evidence>
<comment type="caution">
    <text evidence="1">The sequence shown here is derived from an EMBL/GenBank/DDBJ whole genome shotgun (WGS) entry which is preliminary data.</text>
</comment>
<protein>
    <submittedName>
        <fullName evidence="1">Uncharacterized protein</fullName>
    </submittedName>
</protein>
<organism evidence="1 2">
    <name type="scientific">Runella defluvii</name>
    <dbReference type="NCBI Taxonomy" id="370973"/>
    <lineage>
        <taxon>Bacteria</taxon>
        <taxon>Pseudomonadati</taxon>
        <taxon>Bacteroidota</taxon>
        <taxon>Cytophagia</taxon>
        <taxon>Cytophagales</taxon>
        <taxon>Spirosomataceae</taxon>
        <taxon>Runella</taxon>
    </lineage>
</organism>
<name>A0A7W5ZLL5_9BACT</name>
<evidence type="ECO:0000313" key="2">
    <source>
        <dbReference type="Proteomes" id="UP000541352"/>
    </source>
</evidence>
<proteinExistence type="predicted"/>
<keyword evidence="2" id="KW-1185">Reference proteome</keyword>
<accession>A0A7W5ZLL5</accession>